<dbReference type="AlphaFoldDB" id="A0A9D4LNI3"/>
<evidence type="ECO:0000313" key="2">
    <source>
        <dbReference type="EMBL" id="KAH3862042.1"/>
    </source>
</evidence>
<keyword evidence="3" id="KW-1185">Reference proteome</keyword>
<reference evidence="2" key="1">
    <citation type="journal article" date="2019" name="bioRxiv">
        <title>The Genome of the Zebra Mussel, Dreissena polymorpha: A Resource for Invasive Species Research.</title>
        <authorList>
            <person name="McCartney M.A."/>
            <person name="Auch B."/>
            <person name="Kono T."/>
            <person name="Mallez S."/>
            <person name="Zhang Y."/>
            <person name="Obille A."/>
            <person name="Becker A."/>
            <person name="Abrahante J.E."/>
            <person name="Garbe J."/>
            <person name="Badalamenti J.P."/>
            <person name="Herman A."/>
            <person name="Mangelson H."/>
            <person name="Liachko I."/>
            <person name="Sullivan S."/>
            <person name="Sone E.D."/>
            <person name="Koren S."/>
            <person name="Silverstein K.A.T."/>
            <person name="Beckman K.B."/>
            <person name="Gohl D.M."/>
        </authorList>
    </citation>
    <scope>NUCLEOTIDE SEQUENCE</scope>
    <source>
        <strain evidence="2">Duluth1</strain>
        <tissue evidence="2">Whole animal</tissue>
    </source>
</reference>
<keyword evidence="1" id="KW-0732">Signal</keyword>
<protein>
    <submittedName>
        <fullName evidence="2">Uncharacterized protein</fullName>
    </submittedName>
</protein>
<reference evidence="2" key="2">
    <citation type="submission" date="2020-11" db="EMBL/GenBank/DDBJ databases">
        <authorList>
            <person name="McCartney M.A."/>
            <person name="Auch B."/>
            <person name="Kono T."/>
            <person name="Mallez S."/>
            <person name="Becker A."/>
            <person name="Gohl D.M."/>
            <person name="Silverstein K.A.T."/>
            <person name="Koren S."/>
            <person name="Bechman K.B."/>
            <person name="Herman A."/>
            <person name="Abrahante J.E."/>
            <person name="Garbe J."/>
        </authorList>
    </citation>
    <scope>NUCLEOTIDE SEQUENCE</scope>
    <source>
        <strain evidence="2">Duluth1</strain>
        <tissue evidence="2">Whole animal</tissue>
    </source>
</reference>
<evidence type="ECO:0000256" key="1">
    <source>
        <dbReference type="SAM" id="SignalP"/>
    </source>
</evidence>
<comment type="caution">
    <text evidence="2">The sequence shown here is derived from an EMBL/GenBank/DDBJ whole genome shotgun (WGS) entry which is preliminary data.</text>
</comment>
<name>A0A9D4LNI3_DREPO</name>
<sequence>MMYVILVVSLVGLACAATTPAPIECMNDGECSPLECCYKKHELLVVSKRGGTFEGYPFQNQDLSHVKGVCQRYHQVGDACSPYDKRNGFCSCNVKMGHSCQMVTDPNPDVDVIPTSRFQCVDELLASRK</sequence>
<feature type="chain" id="PRO_5038366464" evidence="1">
    <location>
        <begin position="17"/>
        <end position="129"/>
    </location>
</feature>
<proteinExistence type="predicted"/>
<evidence type="ECO:0000313" key="3">
    <source>
        <dbReference type="Proteomes" id="UP000828390"/>
    </source>
</evidence>
<accession>A0A9D4LNI3</accession>
<dbReference type="OrthoDB" id="6132230at2759"/>
<gene>
    <name evidence="2" type="ORF">DPMN_024998</name>
</gene>
<dbReference type="Proteomes" id="UP000828390">
    <property type="component" value="Unassembled WGS sequence"/>
</dbReference>
<dbReference type="EMBL" id="JAIWYP010000002">
    <property type="protein sequence ID" value="KAH3862042.1"/>
    <property type="molecule type" value="Genomic_DNA"/>
</dbReference>
<feature type="signal peptide" evidence="1">
    <location>
        <begin position="1"/>
        <end position="16"/>
    </location>
</feature>
<organism evidence="2 3">
    <name type="scientific">Dreissena polymorpha</name>
    <name type="common">Zebra mussel</name>
    <name type="synonym">Mytilus polymorpha</name>
    <dbReference type="NCBI Taxonomy" id="45954"/>
    <lineage>
        <taxon>Eukaryota</taxon>
        <taxon>Metazoa</taxon>
        <taxon>Spiralia</taxon>
        <taxon>Lophotrochozoa</taxon>
        <taxon>Mollusca</taxon>
        <taxon>Bivalvia</taxon>
        <taxon>Autobranchia</taxon>
        <taxon>Heteroconchia</taxon>
        <taxon>Euheterodonta</taxon>
        <taxon>Imparidentia</taxon>
        <taxon>Neoheterodontei</taxon>
        <taxon>Myida</taxon>
        <taxon>Dreissenoidea</taxon>
        <taxon>Dreissenidae</taxon>
        <taxon>Dreissena</taxon>
    </lineage>
</organism>